<dbReference type="AlphaFoldDB" id="A0A5S3XGN3"/>
<proteinExistence type="predicted"/>
<accession>A0A5S3XGN3</accession>
<dbReference type="EMBL" id="PNCL01000168">
    <property type="protein sequence ID" value="TMP52637.1"/>
    <property type="molecule type" value="Genomic_DNA"/>
</dbReference>
<dbReference type="Proteomes" id="UP000307706">
    <property type="component" value="Unassembled WGS sequence"/>
</dbReference>
<evidence type="ECO:0000313" key="1">
    <source>
        <dbReference type="EMBL" id="TMP52637.1"/>
    </source>
</evidence>
<reference evidence="2" key="2">
    <citation type="submission" date="2019-06" db="EMBL/GenBank/DDBJ databases">
        <title>Co-occurence of chitin degradation, pigmentation and bioactivity in marine Pseudoalteromonas.</title>
        <authorList>
            <person name="Sonnenschein E.C."/>
            <person name="Bech P.K."/>
        </authorList>
    </citation>
    <scope>NUCLEOTIDE SEQUENCE [LARGE SCALE GENOMIC DNA]</scope>
    <source>
        <strain evidence="2">S2231</strain>
    </source>
</reference>
<reference evidence="1 2" key="1">
    <citation type="submission" date="2017-12" db="EMBL/GenBank/DDBJ databases">
        <authorList>
            <person name="Paulsen S."/>
            <person name="Gram L.K."/>
        </authorList>
    </citation>
    <scope>NUCLEOTIDE SEQUENCE [LARGE SCALE GENOMIC DNA]</scope>
    <source>
        <strain evidence="1 2">S2231</strain>
    </source>
</reference>
<comment type="caution">
    <text evidence="1">The sequence shown here is derived from an EMBL/GenBank/DDBJ whole genome shotgun (WGS) entry which is preliminary data.</text>
</comment>
<protein>
    <submittedName>
        <fullName evidence="1">Uncharacterized protein</fullName>
    </submittedName>
</protein>
<organism evidence="1 2">
    <name type="scientific">Pseudoalteromonas citrea</name>
    <dbReference type="NCBI Taxonomy" id="43655"/>
    <lineage>
        <taxon>Bacteria</taxon>
        <taxon>Pseudomonadati</taxon>
        <taxon>Pseudomonadota</taxon>
        <taxon>Gammaproteobacteria</taxon>
        <taxon>Alteromonadales</taxon>
        <taxon>Pseudoalteromonadaceae</taxon>
        <taxon>Pseudoalteromonas</taxon>
    </lineage>
</organism>
<evidence type="ECO:0000313" key="2">
    <source>
        <dbReference type="Proteomes" id="UP000307706"/>
    </source>
</evidence>
<sequence length="92" mass="10676">MIKKAGANKIFTGNENEKGHNINACSTFILFWLARDSKLKLSNYTLNSLVNLRFGQGFWNSKCFENKLNYNPMMIFCSISRRFYAVIAGYYK</sequence>
<gene>
    <name evidence="1" type="ORF">CWB96_21660</name>
</gene>
<name>A0A5S3XGN3_9GAMM</name>